<organism evidence="2 3">
    <name type="scientific">Candidatus Taenaricola geysiri</name>
    <dbReference type="NCBI Taxonomy" id="1974752"/>
    <lineage>
        <taxon>Bacteria</taxon>
        <taxon>Pseudomonadati</taxon>
        <taxon>Candidatus Omnitrophota</taxon>
        <taxon>Candidatus Taenaricola</taxon>
    </lineage>
</organism>
<dbReference type="Pfam" id="PF06695">
    <property type="entry name" value="Sm_multidrug_ex"/>
    <property type="match status" value="1"/>
</dbReference>
<dbReference type="PANTHER" id="PTHR36007">
    <property type="entry name" value="TRANSPORT PROTEIN-RELATED"/>
    <property type="match status" value="1"/>
</dbReference>
<dbReference type="EMBL" id="PFGP01000008">
    <property type="protein sequence ID" value="PIW66994.1"/>
    <property type="molecule type" value="Genomic_DNA"/>
</dbReference>
<feature type="transmembrane region" description="Helical" evidence="1">
    <location>
        <begin position="99"/>
        <end position="125"/>
    </location>
</feature>
<feature type="transmembrane region" description="Helical" evidence="1">
    <location>
        <begin position="45"/>
        <end position="63"/>
    </location>
</feature>
<keyword evidence="1" id="KW-0812">Transmembrane</keyword>
<gene>
    <name evidence="2" type="ORF">COW11_00420</name>
</gene>
<accession>A0A2J0LJF8</accession>
<evidence type="ECO:0000313" key="2">
    <source>
        <dbReference type="EMBL" id="PIW66994.1"/>
    </source>
</evidence>
<keyword evidence="1" id="KW-0472">Membrane</keyword>
<evidence type="ECO:0000256" key="1">
    <source>
        <dbReference type="SAM" id="Phobius"/>
    </source>
</evidence>
<dbReference type="PANTHER" id="PTHR36007:SF2">
    <property type="entry name" value="TRANSPORT PROTEIN-RELATED"/>
    <property type="match status" value="1"/>
</dbReference>
<feature type="transmembrane region" description="Helical" evidence="1">
    <location>
        <begin position="131"/>
        <end position="153"/>
    </location>
</feature>
<evidence type="ECO:0000313" key="3">
    <source>
        <dbReference type="Proteomes" id="UP000231267"/>
    </source>
</evidence>
<keyword evidence="1" id="KW-1133">Transmembrane helix</keyword>
<protein>
    <submittedName>
        <fullName evidence="2">Ligand-binding protein SH3</fullName>
    </submittedName>
</protein>
<dbReference type="AlphaFoldDB" id="A0A2J0LJF8"/>
<proteinExistence type="predicted"/>
<comment type="caution">
    <text evidence="2">The sequence shown here is derived from an EMBL/GenBank/DDBJ whole genome shotgun (WGS) entry which is preliminary data.</text>
</comment>
<dbReference type="Proteomes" id="UP000231267">
    <property type="component" value="Unassembled WGS sequence"/>
</dbReference>
<dbReference type="InterPro" id="IPR009577">
    <property type="entry name" value="Sm_multidrug_ex"/>
</dbReference>
<reference evidence="2 3" key="1">
    <citation type="submission" date="2017-09" db="EMBL/GenBank/DDBJ databases">
        <title>Depth-based differentiation of microbial function through sediment-hosted aquifers and enrichment of novel symbionts in the deep terrestrial subsurface.</title>
        <authorList>
            <person name="Probst A.J."/>
            <person name="Ladd B."/>
            <person name="Jarett J.K."/>
            <person name="Geller-Mcgrath D.E."/>
            <person name="Sieber C.M."/>
            <person name="Emerson J.B."/>
            <person name="Anantharaman K."/>
            <person name="Thomas B.C."/>
            <person name="Malmstrom R."/>
            <person name="Stieglmeier M."/>
            <person name="Klingl A."/>
            <person name="Woyke T."/>
            <person name="Ryan C.M."/>
            <person name="Banfield J.F."/>
        </authorList>
    </citation>
    <scope>NUCLEOTIDE SEQUENCE [LARGE SCALE GENOMIC DNA]</scope>
    <source>
        <strain evidence="2">CG12_big_fil_rev_8_21_14_0_65_43_15</strain>
    </source>
</reference>
<name>A0A2J0LJF8_9BACT</name>
<sequence length="163" mass="17815">MIGLIKNLFNNKEVLVFILGMMPVSELRGAIPAGLAMGLPLKNVLLLAIAGNLVPVIPMLLLFEPVSARIRKLRLFKKFFDWFFERTRKKADLIEKYEALGLAIFVGIPLPITGAWTGCVAATMFKIKFKYALPAIIAGILTAALIVTAACIFGKGAWILLGK</sequence>